<protein>
    <recommendedName>
        <fullName evidence="2">t-SNARE coiled-coil homology domain-containing protein</fullName>
    </recommendedName>
</protein>
<dbReference type="EMBL" id="QEAN01000116">
    <property type="protein sequence ID" value="TPX47439.1"/>
    <property type="molecule type" value="Genomic_DNA"/>
</dbReference>
<dbReference type="SUPFAM" id="SSF58038">
    <property type="entry name" value="SNARE fusion complex"/>
    <property type="match status" value="1"/>
</dbReference>
<evidence type="ECO:0000256" key="1">
    <source>
        <dbReference type="SAM" id="Phobius"/>
    </source>
</evidence>
<dbReference type="SMART" id="SM00397">
    <property type="entry name" value="t_SNARE"/>
    <property type="match status" value="1"/>
</dbReference>
<feature type="domain" description="T-SNARE coiled-coil homology" evidence="2">
    <location>
        <begin position="157"/>
        <end position="219"/>
    </location>
</feature>
<evidence type="ECO:0000313" key="4">
    <source>
        <dbReference type="Proteomes" id="UP000317494"/>
    </source>
</evidence>
<accession>A0A507D778</accession>
<keyword evidence="1" id="KW-0472">Membrane</keyword>
<proteinExistence type="predicted"/>
<keyword evidence="1" id="KW-1133">Transmembrane helix</keyword>
<dbReference type="AlphaFoldDB" id="A0A507D778"/>
<gene>
    <name evidence="3" type="ORF">SeMB42_g03309</name>
</gene>
<comment type="caution">
    <text evidence="3">The sequence shown here is derived from an EMBL/GenBank/DDBJ whole genome shotgun (WGS) entry which is preliminary data.</text>
</comment>
<keyword evidence="4" id="KW-1185">Reference proteome</keyword>
<name>A0A507D778_9FUNG</name>
<dbReference type="InterPro" id="IPR000727">
    <property type="entry name" value="T_SNARE_dom"/>
</dbReference>
<dbReference type="CDD" id="cd15859">
    <property type="entry name" value="SNARE_SYN8"/>
    <property type="match status" value="1"/>
</dbReference>
<feature type="transmembrane region" description="Helical" evidence="1">
    <location>
        <begin position="227"/>
        <end position="245"/>
    </location>
</feature>
<dbReference type="Gene3D" id="1.20.5.110">
    <property type="match status" value="1"/>
</dbReference>
<reference evidence="3 4" key="1">
    <citation type="journal article" date="2019" name="Sci. Rep.">
        <title>Comparative genomics of chytrid fungi reveal insights into the obligate biotrophic and pathogenic lifestyle of Synchytrium endobioticum.</title>
        <authorList>
            <person name="van de Vossenberg B.T.L.H."/>
            <person name="Warris S."/>
            <person name="Nguyen H.D.T."/>
            <person name="van Gent-Pelzer M.P.E."/>
            <person name="Joly D.L."/>
            <person name="van de Geest H.C."/>
            <person name="Bonants P.J.M."/>
            <person name="Smith D.S."/>
            <person name="Levesque C.A."/>
            <person name="van der Lee T.A.J."/>
        </authorList>
    </citation>
    <scope>NUCLEOTIDE SEQUENCE [LARGE SCALE GENOMIC DNA]</scope>
    <source>
        <strain evidence="3 4">MB42</strain>
    </source>
</reference>
<sequence length="247" mass="27448">MVMASDRYQPWDIEAENLKETCDDLATNLLERKRLLSRGLNTSDIDRQISTALSNIKTGITSLESELSAAESKCAVPTSELKKWEQTILALSKQYDRLEFLAKTDDRSTDTRAQLLSARQPHSSATPSSTILSSPLTVDEGLPLGSLNNHEVLQLQERVIQEQDSHLDELAETIGRQRQIGLLISDELDLHADLLEEVDEAVDRTRSRLGVAGRRLNAVTKDAKTCGVTSIFILFIVLVIVIVLARK</sequence>
<organism evidence="3 4">
    <name type="scientific">Synchytrium endobioticum</name>
    <dbReference type="NCBI Taxonomy" id="286115"/>
    <lineage>
        <taxon>Eukaryota</taxon>
        <taxon>Fungi</taxon>
        <taxon>Fungi incertae sedis</taxon>
        <taxon>Chytridiomycota</taxon>
        <taxon>Chytridiomycota incertae sedis</taxon>
        <taxon>Chytridiomycetes</taxon>
        <taxon>Synchytriales</taxon>
        <taxon>Synchytriaceae</taxon>
        <taxon>Synchytrium</taxon>
    </lineage>
</organism>
<dbReference type="PROSITE" id="PS50192">
    <property type="entry name" value="T_SNARE"/>
    <property type="match status" value="1"/>
</dbReference>
<evidence type="ECO:0000259" key="2">
    <source>
        <dbReference type="PROSITE" id="PS50192"/>
    </source>
</evidence>
<dbReference type="Proteomes" id="UP000317494">
    <property type="component" value="Unassembled WGS sequence"/>
</dbReference>
<evidence type="ECO:0000313" key="3">
    <source>
        <dbReference type="EMBL" id="TPX47439.1"/>
    </source>
</evidence>
<keyword evidence="1" id="KW-0812">Transmembrane</keyword>
<dbReference type="VEuPathDB" id="FungiDB:SeMB42_g03309"/>
<dbReference type="STRING" id="286115.A0A507D778"/>